<dbReference type="Gene3D" id="3.30.420.10">
    <property type="entry name" value="Ribonuclease H-like superfamily/Ribonuclease H"/>
    <property type="match status" value="2"/>
</dbReference>
<evidence type="ECO:0000256" key="4">
    <source>
        <dbReference type="ARBA" id="ARBA00023180"/>
    </source>
</evidence>
<dbReference type="Pfam" id="PF01401">
    <property type="entry name" value="Peptidase_M2"/>
    <property type="match status" value="2"/>
</dbReference>
<keyword evidence="2" id="KW-0732">Signal</keyword>
<sequence length="1077" mass="122295">MFSEGREDVKDEERAGRPSTSATDEKINEVEKIILANRRITVREVAEDLNISIGSCHSIFINDLAMRRVAAKFVPKLLNCDQKQHRMNIANEMLDSVRDDPNLLQRVITGDEAWVHGYDVETKAQSSQWKLPHEPRPKKARQVRSNVKVLLTVFFDCRDVVHHEFLPQGRTVNNITWSGLAFATLYRGDSVNTYAEQTENMQIIPLIDLHIPGLKLATMTTSDLCRGKKSATDGHRLLCEAYGKHALSIKSCEYWFRRFKSGDFDTRDKERGGRPIKFEDAELEALLDEDSSQTQEELAETLGVTQQAISNRLKVMGMVQKQGNWVPYELKPGNIERHICTCELLLKRQNRKGFLHRIVTGDEKWIHYDNPKRRKSWVKPGHASTSTAKPNIHGKKLMLCIWWDHLGVIYYELLQPNETITGERYQQQLMRLSRALKIKRPLYAKRHDKVIYQHFNARPHVAKVAEETLEALQWDVLPHPLYSPDIAPSDYHMFRSMTHGLAEQHFTSYEEAKNWIAEDQRWAVFQKEMWRQATSFAWKNLTDPLVRRQFGKLSGLGNVVLPEDKFAKFLRIAAKMEDIYSQAKVDNLSLDPAIHPVYLHSLILFLAYLTRIFASSRNADDLKKYWVGWRDATGKKIRSQYVRFVELSNEAARAIGKSGDCPTSLTLTGPTVRRLQRQRRTVARALRVSHLRGRHGRAVGDPSAVLPRDARLRPHEAGEALRRGGGQDGRPHPGAPASEGSVQNVTAIQMFKISEDFFTSLGMKRMTPEFWHYSELEKLEDRAMVCHPSAWDMCADDDFRIKQCTVPTQEDLVTVHHEMGHIQYYQQYADQPDAFREGANPGFHEAIGDVLALSVVTPKHLHKIGFLDKVENGTAQYNNVGKFSQDYMLIVHRGRDQPSDVHGAGEDCLPAVRLPHRPVALGRLPRERRQPQRPVVAAAAAAPGAVSPPAPLRDRLRPRSEVPRARQHPIRPLILQFYSAIPAARGAVPRGRPCGPAAHLRHLWLARGWRQAGRAAEAGQLLAVAGCPGQDDWRLGHAGRQAAAELLCPTPAAHPGQPGQLHRRLDQRRPQHLSLDS</sequence>
<dbReference type="Proteomes" id="UP001235939">
    <property type="component" value="Chromosome 01"/>
</dbReference>
<feature type="compositionally biased region" description="Basic and acidic residues" evidence="6">
    <location>
        <begin position="952"/>
        <end position="964"/>
    </location>
</feature>
<dbReference type="InterPro" id="IPR052709">
    <property type="entry name" value="Transposase-MT_Hybrid"/>
</dbReference>
<dbReference type="Pfam" id="PF17906">
    <property type="entry name" value="HTH_48"/>
    <property type="match status" value="1"/>
</dbReference>
<evidence type="ECO:0000313" key="9">
    <source>
        <dbReference type="Proteomes" id="UP001235939"/>
    </source>
</evidence>
<evidence type="ECO:0000256" key="1">
    <source>
        <dbReference type="ARBA" id="ARBA00008139"/>
    </source>
</evidence>
<feature type="domain" description="HTH cro/C1-type" evidence="7">
    <location>
        <begin position="294"/>
        <end position="311"/>
    </location>
</feature>
<dbReference type="PROSITE" id="PS50943">
    <property type="entry name" value="HTH_CROC1"/>
    <property type="match status" value="1"/>
</dbReference>
<dbReference type="InterPro" id="IPR001548">
    <property type="entry name" value="Peptidase_M2"/>
</dbReference>
<dbReference type="CDD" id="cd06461">
    <property type="entry name" value="M2_ACE"/>
    <property type="match status" value="1"/>
</dbReference>
<dbReference type="InterPro" id="IPR011991">
    <property type="entry name" value="ArsR-like_HTH"/>
</dbReference>
<dbReference type="PROSITE" id="PS52011">
    <property type="entry name" value="PEPTIDASE_M2"/>
    <property type="match status" value="1"/>
</dbReference>
<protein>
    <submittedName>
        <fullName evidence="8">SETMAR</fullName>
    </submittedName>
</protein>
<dbReference type="InterPro" id="IPR036397">
    <property type="entry name" value="RNaseH_sf"/>
</dbReference>
<keyword evidence="4" id="KW-0325">Glycoprotein</keyword>
<feature type="compositionally biased region" description="Basic and acidic residues" evidence="6">
    <location>
        <begin position="1"/>
        <end position="16"/>
    </location>
</feature>
<keyword evidence="3 5" id="KW-1015">Disulfide bond</keyword>
<evidence type="ECO:0000259" key="7">
    <source>
        <dbReference type="PROSITE" id="PS50943"/>
    </source>
</evidence>
<keyword evidence="9" id="KW-1185">Reference proteome</keyword>
<evidence type="ECO:0000313" key="8">
    <source>
        <dbReference type="EMBL" id="UYV61439.1"/>
    </source>
</evidence>
<dbReference type="Gene3D" id="1.10.10.10">
    <property type="entry name" value="Winged helix-like DNA-binding domain superfamily/Winged helix DNA-binding domain"/>
    <property type="match status" value="1"/>
</dbReference>
<feature type="disulfide bond" evidence="5">
    <location>
        <begin position="786"/>
        <end position="804"/>
    </location>
</feature>
<evidence type="ECO:0000256" key="6">
    <source>
        <dbReference type="SAM" id="MobiDB-lite"/>
    </source>
</evidence>
<gene>
    <name evidence="8" type="ORF">LAZ67_1004859</name>
</gene>
<evidence type="ECO:0000256" key="2">
    <source>
        <dbReference type="ARBA" id="ARBA00022729"/>
    </source>
</evidence>
<accession>A0ABY6JXQ2</accession>
<name>A0ABY6JXQ2_9ARAC</name>
<dbReference type="Pfam" id="PF01359">
    <property type="entry name" value="Transposase_1"/>
    <property type="match status" value="2"/>
</dbReference>
<reference evidence="8 9" key="1">
    <citation type="submission" date="2022-01" db="EMBL/GenBank/DDBJ databases">
        <title>A chromosomal length assembly of Cordylochernes scorpioides.</title>
        <authorList>
            <person name="Zeh D."/>
            <person name="Zeh J."/>
        </authorList>
    </citation>
    <scope>NUCLEOTIDE SEQUENCE [LARGE SCALE GENOMIC DNA]</scope>
    <source>
        <strain evidence="8">IN4F17</strain>
        <tissue evidence="8">Whole Body</tissue>
    </source>
</reference>
<organism evidence="8 9">
    <name type="scientific">Cordylochernes scorpioides</name>
    <dbReference type="NCBI Taxonomy" id="51811"/>
    <lineage>
        <taxon>Eukaryota</taxon>
        <taxon>Metazoa</taxon>
        <taxon>Ecdysozoa</taxon>
        <taxon>Arthropoda</taxon>
        <taxon>Chelicerata</taxon>
        <taxon>Arachnida</taxon>
        <taxon>Pseudoscorpiones</taxon>
        <taxon>Cheliferoidea</taxon>
        <taxon>Chernetidae</taxon>
        <taxon>Cordylochernes</taxon>
    </lineage>
</organism>
<dbReference type="PRINTS" id="PR00791">
    <property type="entry name" value="PEPDIPTASEA"/>
</dbReference>
<evidence type="ECO:0000256" key="5">
    <source>
        <dbReference type="PROSITE-ProRule" id="PRU01355"/>
    </source>
</evidence>
<feature type="non-terminal residue" evidence="8">
    <location>
        <position position="1077"/>
    </location>
</feature>
<dbReference type="CDD" id="cd00090">
    <property type="entry name" value="HTH_ARSR"/>
    <property type="match status" value="1"/>
</dbReference>
<dbReference type="EMBL" id="CP092863">
    <property type="protein sequence ID" value="UYV61439.1"/>
    <property type="molecule type" value="Genomic_DNA"/>
</dbReference>
<comment type="similarity">
    <text evidence="1 5">Belongs to the peptidase M2 family.</text>
</comment>
<dbReference type="SUPFAM" id="SSF55486">
    <property type="entry name" value="Metalloproteases ('zincins'), catalytic domain"/>
    <property type="match status" value="1"/>
</dbReference>
<feature type="region of interest" description="Disordered" evidence="6">
    <location>
        <begin position="720"/>
        <end position="742"/>
    </location>
</feature>
<dbReference type="PANTHER" id="PTHR46060">
    <property type="entry name" value="MARINER MOS1 TRANSPOSASE-LIKE PROTEIN"/>
    <property type="match status" value="1"/>
</dbReference>
<dbReference type="InterPro" id="IPR001387">
    <property type="entry name" value="Cro/C1-type_HTH"/>
</dbReference>
<dbReference type="Gene3D" id="1.10.10.1450">
    <property type="match status" value="1"/>
</dbReference>
<feature type="region of interest" description="Disordered" evidence="6">
    <location>
        <begin position="938"/>
        <end position="964"/>
    </location>
</feature>
<feature type="region of interest" description="Disordered" evidence="6">
    <location>
        <begin position="1"/>
        <end position="23"/>
    </location>
</feature>
<feature type="region of interest" description="Disordered" evidence="6">
    <location>
        <begin position="1052"/>
        <end position="1077"/>
    </location>
</feature>
<comment type="caution">
    <text evidence="5">Lacks conserved residue(s) required for the propagation of feature annotation.</text>
</comment>
<proteinExistence type="inferred from homology"/>
<dbReference type="InterPro" id="IPR001888">
    <property type="entry name" value="Transposase_1"/>
</dbReference>
<dbReference type="PANTHER" id="PTHR46060:SF2">
    <property type="entry name" value="HISTONE-LYSINE N-METHYLTRANSFERASE SETMAR"/>
    <property type="match status" value="1"/>
</dbReference>
<evidence type="ECO:0000256" key="3">
    <source>
        <dbReference type="ARBA" id="ARBA00023157"/>
    </source>
</evidence>
<dbReference type="InterPro" id="IPR041426">
    <property type="entry name" value="Mos1_HTH"/>
</dbReference>
<dbReference type="InterPro" id="IPR036388">
    <property type="entry name" value="WH-like_DNA-bd_sf"/>
</dbReference>